<comment type="caution">
    <text evidence="2">The sequence shown here is derived from an EMBL/GenBank/DDBJ whole genome shotgun (WGS) entry which is preliminary data.</text>
</comment>
<evidence type="ECO:0000313" key="3">
    <source>
        <dbReference type="Proteomes" id="UP001195483"/>
    </source>
</evidence>
<sequence>MPVNARVLIHYGPYEACGIVDHRQPRLEGLKCMLTGDGHTVETVEIQDWNKVELWVNGEKIFTCDIRNLDYGSDGELDPLCKEALQSVRKAF</sequence>
<dbReference type="PANTHER" id="PTHR28448">
    <property type="entry name" value="UPF0728 PROTEIN C10ORF53"/>
    <property type="match status" value="1"/>
</dbReference>
<dbReference type="Proteomes" id="UP001195483">
    <property type="component" value="Unassembled WGS sequence"/>
</dbReference>
<name>A0AAE0VQL1_9BIVA</name>
<reference evidence="2" key="2">
    <citation type="journal article" date="2021" name="Genome Biol. Evol.">
        <title>Developing a high-quality reference genome for a parasitic bivalve with doubly uniparental inheritance (Bivalvia: Unionida).</title>
        <authorList>
            <person name="Smith C.H."/>
        </authorList>
    </citation>
    <scope>NUCLEOTIDE SEQUENCE</scope>
    <source>
        <strain evidence="2">CHS0354</strain>
        <tissue evidence="2">Mantle</tissue>
    </source>
</reference>
<reference evidence="2" key="3">
    <citation type="submission" date="2023-05" db="EMBL/GenBank/DDBJ databases">
        <authorList>
            <person name="Smith C.H."/>
        </authorList>
    </citation>
    <scope>NUCLEOTIDE SEQUENCE</scope>
    <source>
        <strain evidence="2">CHS0354</strain>
        <tissue evidence="2">Mantle</tissue>
    </source>
</reference>
<organism evidence="2 3">
    <name type="scientific">Potamilus streckersoni</name>
    <dbReference type="NCBI Taxonomy" id="2493646"/>
    <lineage>
        <taxon>Eukaryota</taxon>
        <taxon>Metazoa</taxon>
        <taxon>Spiralia</taxon>
        <taxon>Lophotrochozoa</taxon>
        <taxon>Mollusca</taxon>
        <taxon>Bivalvia</taxon>
        <taxon>Autobranchia</taxon>
        <taxon>Heteroconchia</taxon>
        <taxon>Palaeoheterodonta</taxon>
        <taxon>Unionida</taxon>
        <taxon>Unionoidea</taxon>
        <taxon>Unionidae</taxon>
        <taxon>Ambleminae</taxon>
        <taxon>Lampsilini</taxon>
        <taxon>Potamilus</taxon>
    </lineage>
</organism>
<gene>
    <name evidence="2" type="ORF">CHS0354_001164</name>
</gene>
<evidence type="ECO:0000256" key="1">
    <source>
        <dbReference type="ARBA" id="ARBA00009973"/>
    </source>
</evidence>
<keyword evidence="3" id="KW-1185">Reference proteome</keyword>
<dbReference type="AlphaFoldDB" id="A0AAE0VQL1"/>
<accession>A0AAE0VQL1</accession>
<dbReference type="InterPro" id="IPR027885">
    <property type="entry name" value="UPF0728"/>
</dbReference>
<dbReference type="EMBL" id="JAEAOA010000120">
    <property type="protein sequence ID" value="KAK3586574.1"/>
    <property type="molecule type" value="Genomic_DNA"/>
</dbReference>
<proteinExistence type="inferred from homology"/>
<protein>
    <submittedName>
        <fullName evidence="2">Uncharacterized protein</fullName>
    </submittedName>
</protein>
<comment type="similarity">
    <text evidence="1">Belongs to the UPF0728 family.</text>
</comment>
<evidence type="ECO:0000313" key="2">
    <source>
        <dbReference type="EMBL" id="KAK3586574.1"/>
    </source>
</evidence>
<dbReference type="PANTHER" id="PTHR28448:SF1">
    <property type="entry name" value="UPF0728 PROTEIN C10ORF53"/>
    <property type="match status" value="1"/>
</dbReference>
<reference evidence="2" key="1">
    <citation type="journal article" date="2021" name="Genome Biol. Evol.">
        <title>A High-Quality Reference Genome for a Parasitic Bivalve with Doubly Uniparental Inheritance (Bivalvia: Unionida).</title>
        <authorList>
            <person name="Smith C.H."/>
        </authorList>
    </citation>
    <scope>NUCLEOTIDE SEQUENCE</scope>
    <source>
        <strain evidence="2">CHS0354</strain>
    </source>
</reference>
<dbReference type="Pfam" id="PF15092">
    <property type="entry name" value="UPF0728"/>
    <property type="match status" value="1"/>
</dbReference>